<protein>
    <submittedName>
        <fullName evidence="1">Uncharacterized protein</fullName>
    </submittedName>
</protein>
<comment type="caution">
    <text evidence="1">The sequence shown here is derived from an EMBL/GenBank/DDBJ whole genome shotgun (WGS) entry which is preliminary data.</text>
</comment>
<reference evidence="1 2" key="1">
    <citation type="submission" date="2018-08" db="EMBL/GenBank/DDBJ databases">
        <title>A genome reference for cultivated species of the human gut microbiota.</title>
        <authorList>
            <person name="Zou Y."/>
            <person name="Xue W."/>
            <person name="Luo G."/>
        </authorList>
    </citation>
    <scope>NUCLEOTIDE SEQUENCE [LARGE SCALE GENOMIC DNA]</scope>
    <source>
        <strain evidence="1 2">OM02-12</strain>
    </source>
</reference>
<keyword evidence="2" id="KW-1185">Reference proteome</keyword>
<gene>
    <name evidence="1" type="ORF">DXB12_00050</name>
</gene>
<sequence>MLRIIFSDKLNGKEKAALLEETLQISVDEEIREELNDMTSLLDGILERREKEAKVKIIQNMLADHTPYEKIKLYTNATDAEIAEVEKEMLVN</sequence>
<evidence type="ECO:0000313" key="2">
    <source>
        <dbReference type="Proteomes" id="UP000261055"/>
    </source>
</evidence>
<dbReference type="AlphaFoldDB" id="A0A3E5GVX4"/>
<name>A0A3E5GVX4_9FIRM</name>
<dbReference type="EMBL" id="QSVQ01000001">
    <property type="protein sequence ID" value="RGO54728.1"/>
    <property type="molecule type" value="Genomic_DNA"/>
</dbReference>
<organism evidence="1 2">
    <name type="scientific">Dorea formicigenerans</name>
    <dbReference type="NCBI Taxonomy" id="39486"/>
    <lineage>
        <taxon>Bacteria</taxon>
        <taxon>Bacillati</taxon>
        <taxon>Bacillota</taxon>
        <taxon>Clostridia</taxon>
        <taxon>Lachnospirales</taxon>
        <taxon>Lachnospiraceae</taxon>
        <taxon>Dorea</taxon>
    </lineage>
</organism>
<dbReference type="Proteomes" id="UP000261055">
    <property type="component" value="Unassembled WGS sequence"/>
</dbReference>
<accession>A0A3E5GVX4</accession>
<proteinExistence type="predicted"/>
<evidence type="ECO:0000313" key="1">
    <source>
        <dbReference type="EMBL" id="RGO54728.1"/>
    </source>
</evidence>